<evidence type="ECO:0000313" key="1">
    <source>
        <dbReference type="EMBL" id="KAG2279461.1"/>
    </source>
</evidence>
<protein>
    <submittedName>
        <fullName evidence="1">Uncharacterized protein</fullName>
    </submittedName>
</protein>
<accession>A0A8X7R0F5</accession>
<dbReference type="PANTHER" id="PTHR33524">
    <property type="entry name" value="C5ORF35"/>
    <property type="match status" value="1"/>
</dbReference>
<dbReference type="AlphaFoldDB" id="A0A8X7R0F5"/>
<keyword evidence="2" id="KW-1185">Reference proteome</keyword>
<proteinExistence type="predicted"/>
<reference evidence="1 2" key="1">
    <citation type="submission" date="2020-02" db="EMBL/GenBank/DDBJ databases">
        <authorList>
            <person name="Ma Q."/>
            <person name="Huang Y."/>
            <person name="Song X."/>
            <person name="Pei D."/>
        </authorList>
    </citation>
    <scope>NUCLEOTIDE SEQUENCE [LARGE SCALE GENOMIC DNA]</scope>
    <source>
        <strain evidence="1">Sxm20200214</strain>
        <tissue evidence="1">Leaf</tissue>
    </source>
</reference>
<gene>
    <name evidence="1" type="ORF">Bca52824_050681</name>
</gene>
<dbReference type="OrthoDB" id="442460at2759"/>
<dbReference type="Proteomes" id="UP000886595">
    <property type="component" value="Unassembled WGS sequence"/>
</dbReference>
<dbReference type="PANTHER" id="PTHR33524:SF5">
    <property type="entry name" value="C5ORF35"/>
    <property type="match status" value="1"/>
</dbReference>
<comment type="caution">
    <text evidence="1">The sequence shown here is derived from an EMBL/GenBank/DDBJ whole genome shotgun (WGS) entry which is preliminary data.</text>
</comment>
<evidence type="ECO:0000313" key="2">
    <source>
        <dbReference type="Proteomes" id="UP000886595"/>
    </source>
</evidence>
<dbReference type="InterPro" id="IPR040415">
    <property type="entry name" value="SETD9"/>
</dbReference>
<organism evidence="1 2">
    <name type="scientific">Brassica carinata</name>
    <name type="common">Ethiopian mustard</name>
    <name type="synonym">Abyssinian cabbage</name>
    <dbReference type="NCBI Taxonomy" id="52824"/>
    <lineage>
        <taxon>Eukaryota</taxon>
        <taxon>Viridiplantae</taxon>
        <taxon>Streptophyta</taxon>
        <taxon>Embryophyta</taxon>
        <taxon>Tracheophyta</taxon>
        <taxon>Spermatophyta</taxon>
        <taxon>Magnoliopsida</taxon>
        <taxon>eudicotyledons</taxon>
        <taxon>Gunneridae</taxon>
        <taxon>Pentapetalae</taxon>
        <taxon>rosids</taxon>
        <taxon>malvids</taxon>
        <taxon>Brassicales</taxon>
        <taxon>Brassicaceae</taxon>
        <taxon>Brassiceae</taxon>
        <taxon>Brassica</taxon>
    </lineage>
</organism>
<name>A0A8X7R0F5_BRACI</name>
<dbReference type="EMBL" id="JAAMPC010000011">
    <property type="protein sequence ID" value="KAG2279461.1"/>
    <property type="molecule type" value="Genomic_DNA"/>
</dbReference>
<sequence length="104" mass="11804">MERLIHNALESIRPDAKNVENVSDKISEMLSRLHEVLGMRNPLAFGHFTNHPDKDMYPNLSKVDVLLARTGSNSNLNASVLKTLVLVDTRALCNEELMLDYRIE</sequence>